<sequence>MGIEITTSGCLPAGTDVEAVLRDGDTIALHAAWDTYNHRQFLARMLPGYDANPDKADLAAHIRAELAKLAEVTDLQALSANRRLTDLLTGRRWLVMQEARENGVSWAAIGDALGITKQGAIDWYKRKIADQEKYVPDFHDTARARAVLDGAE</sequence>
<evidence type="ECO:0000313" key="1">
    <source>
        <dbReference type="EMBL" id="MFF0547267.1"/>
    </source>
</evidence>
<evidence type="ECO:0000313" key="2">
    <source>
        <dbReference type="Proteomes" id="UP001601444"/>
    </source>
</evidence>
<keyword evidence="2" id="KW-1185">Reference proteome</keyword>
<accession>A0ABW6PXU3</accession>
<organism evidence="1 2">
    <name type="scientific">Nocardia thailandica</name>
    <dbReference type="NCBI Taxonomy" id="257275"/>
    <lineage>
        <taxon>Bacteria</taxon>
        <taxon>Bacillati</taxon>
        <taxon>Actinomycetota</taxon>
        <taxon>Actinomycetes</taxon>
        <taxon>Mycobacteriales</taxon>
        <taxon>Nocardiaceae</taxon>
        <taxon>Nocardia</taxon>
    </lineage>
</organism>
<dbReference type="RefSeq" id="WP_387703341.1">
    <property type="nucleotide sequence ID" value="NZ_JBIAMX010000037.1"/>
</dbReference>
<proteinExistence type="predicted"/>
<reference evidence="1 2" key="1">
    <citation type="submission" date="2024-10" db="EMBL/GenBank/DDBJ databases">
        <title>The Natural Products Discovery Center: Release of the First 8490 Sequenced Strains for Exploring Actinobacteria Biosynthetic Diversity.</title>
        <authorList>
            <person name="Kalkreuter E."/>
            <person name="Kautsar S.A."/>
            <person name="Yang D."/>
            <person name="Bader C.D."/>
            <person name="Teijaro C.N."/>
            <person name="Fluegel L."/>
            <person name="Davis C.M."/>
            <person name="Simpson J.R."/>
            <person name="Lauterbach L."/>
            <person name="Steele A.D."/>
            <person name="Gui C."/>
            <person name="Meng S."/>
            <person name="Li G."/>
            <person name="Viehrig K."/>
            <person name="Ye F."/>
            <person name="Su P."/>
            <person name="Kiefer A.F."/>
            <person name="Nichols A."/>
            <person name="Cepeda A.J."/>
            <person name="Yan W."/>
            <person name="Fan B."/>
            <person name="Jiang Y."/>
            <person name="Adhikari A."/>
            <person name="Zheng C.-J."/>
            <person name="Schuster L."/>
            <person name="Cowan T.M."/>
            <person name="Smanski M.J."/>
            <person name="Chevrette M.G."/>
            <person name="De Carvalho L.P.S."/>
            <person name="Shen B."/>
        </authorList>
    </citation>
    <scope>NUCLEOTIDE SEQUENCE [LARGE SCALE GENOMIC DNA]</scope>
    <source>
        <strain evidence="1 2">NPDC004045</strain>
    </source>
</reference>
<dbReference type="Proteomes" id="UP001601444">
    <property type="component" value="Unassembled WGS sequence"/>
</dbReference>
<gene>
    <name evidence="1" type="ORF">ACFYTF_30990</name>
</gene>
<protein>
    <submittedName>
        <fullName evidence="1">Uncharacterized protein</fullName>
    </submittedName>
</protein>
<dbReference type="EMBL" id="JBIAMX010000037">
    <property type="protein sequence ID" value="MFF0547267.1"/>
    <property type="molecule type" value="Genomic_DNA"/>
</dbReference>
<comment type="caution">
    <text evidence="1">The sequence shown here is derived from an EMBL/GenBank/DDBJ whole genome shotgun (WGS) entry which is preliminary data.</text>
</comment>
<name>A0ABW6PXU3_9NOCA</name>